<feature type="binding site" evidence="8">
    <location>
        <position position="96"/>
    </location>
    <ligand>
        <name>GTP</name>
        <dbReference type="ChEBI" id="CHEBI:37565"/>
    </ligand>
</feature>
<keyword evidence="7 8" id="KW-0501">Molybdenum cofactor biosynthesis</keyword>
<evidence type="ECO:0000313" key="11">
    <source>
        <dbReference type="Proteomes" id="UP001301012"/>
    </source>
</evidence>
<comment type="subcellular location">
    <subcellularLocation>
        <location evidence="8">Cytoplasm</location>
    </subcellularLocation>
</comment>
<evidence type="ECO:0000256" key="8">
    <source>
        <dbReference type="HAMAP-Rule" id="MF_00316"/>
    </source>
</evidence>
<sequence length="205" mass="23967">MDNFKSAVILAGGKSSRMKFDKQCLVINEKKLIFEICERLEKHFEDITIVSNKKEYYKDCKYKVVSDEIKDVGPLGGMAVGLGESISEYVYFIACDMPHIDDKYIKYMKSKIEKDIENNVGFDMYICNVGGNTQFFQGFYKKDLEDCINNYLIYGSRRSIKSFCEQSNKKIKIIEEDEFKKQNFKEDIFINLNTQVDLNLYKNNL</sequence>
<feature type="domain" description="MobA-like NTP transferase" evidence="9">
    <location>
        <begin position="7"/>
        <end position="115"/>
    </location>
</feature>
<evidence type="ECO:0000256" key="4">
    <source>
        <dbReference type="ARBA" id="ARBA00022741"/>
    </source>
</evidence>
<evidence type="ECO:0000256" key="1">
    <source>
        <dbReference type="ARBA" id="ARBA00022490"/>
    </source>
</evidence>
<feature type="binding site" evidence="8">
    <location>
        <position position="22"/>
    </location>
    <ligand>
        <name>GTP</name>
        <dbReference type="ChEBI" id="CHEBI:37565"/>
    </ligand>
</feature>
<dbReference type="Proteomes" id="UP001301012">
    <property type="component" value="Unassembled WGS sequence"/>
</dbReference>
<dbReference type="EC" id="2.7.7.77" evidence="8"/>
<keyword evidence="3 8" id="KW-0479">Metal-binding</keyword>
<dbReference type="CDD" id="cd02503">
    <property type="entry name" value="MobA"/>
    <property type="match status" value="1"/>
</dbReference>
<feature type="binding site" evidence="8">
    <location>
        <position position="96"/>
    </location>
    <ligand>
        <name>Mg(2+)</name>
        <dbReference type="ChEBI" id="CHEBI:18420"/>
    </ligand>
</feature>
<comment type="similarity">
    <text evidence="8">Belongs to the MobA family.</text>
</comment>
<evidence type="ECO:0000313" key="10">
    <source>
        <dbReference type="EMBL" id="MDK2563954.1"/>
    </source>
</evidence>
<evidence type="ECO:0000256" key="5">
    <source>
        <dbReference type="ARBA" id="ARBA00022842"/>
    </source>
</evidence>
<keyword evidence="10" id="KW-0548">Nucleotidyltransferase</keyword>
<dbReference type="EMBL" id="JASKYM010000004">
    <property type="protein sequence ID" value="MDK2563954.1"/>
    <property type="molecule type" value="Genomic_DNA"/>
</dbReference>
<accession>A0ABT7EAK0</accession>
<dbReference type="InterPro" id="IPR013482">
    <property type="entry name" value="Molybde_CF_guanTrfase"/>
</dbReference>
<comment type="caution">
    <text evidence="10">The sequence shown here is derived from an EMBL/GenBank/DDBJ whole genome shotgun (WGS) entry which is preliminary data.</text>
</comment>
<keyword evidence="6 8" id="KW-0342">GTP-binding</keyword>
<evidence type="ECO:0000256" key="2">
    <source>
        <dbReference type="ARBA" id="ARBA00022679"/>
    </source>
</evidence>
<dbReference type="HAMAP" id="MF_00316">
    <property type="entry name" value="MobA"/>
    <property type="match status" value="1"/>
</dbReference>
<comment type="catalytic activity">
    <reaction evidence="8">
        <text>Mo-molybdopterin + GTP + H(+) = Mo-molybdopterin guanine dinucleotide + diphosphate</text>
        <dbReference type="Rhea" id="RHEA:34243"/>
        <dbReference type="ChEBI" id="CHEBI:15378"/>
        <dbReference type="ChEBI" id="CHEBI:33019"/>
        <dbReference type="ChEBI" id="CHEBI:37565"/>
        <dbReference type="ChEBI" id="CHEBI:71302"/>
        <dbReference type="ChEBI" id="CHEBI:71310"/>
        <dbReference type="EC" id="2.7.7.77"/>
    </reaction>
</comment>
<gene>
    <name evidence="8" type="primary">mobA</name>
    <name evidence="10" type="ORF">QOZ84_10360</name>
</gene>
<comment type="domain">
    <text evidence="8">The N-terminal domain determines nucleotide recognition and specific binding, while the C-terminal domain determines the specific binding to the target protein.</text>
</comment>
<dbReference type="Gene3D" id="3.90.550.10">
    <property type="entry name" value="Spore Coat Polysaccharide Biosynthesis Protein SpsA, Chain A"/>
    <property type="match status" value="1"/>
</dbReference>
<evidence type="ECO:0000256" key="6">
    <source>
        <dbReference type="ARBA" id="ARBA00023134"/>
    </source>
</evidence>
<dbReference type="Pfam" id="PF12804">
    <property type="entry name" value="NTP_transf_3"/>
    <property type="match status" value="1"/>
</dbReference>
<dbReference type="SUPFAM" id="SSF53448">
    <property type="entry name" value="Nucleotide-diphospho-sugar transferases"/>
    <property type="match status" value="1"/>
</dbReference>
<comment type="cofactor">
    <cofactor evidence="8">
        <name>Mg(2+)</name>
        <dbReference type="ChEBI" id="CHEBI:18420"/>
    </cofactor>
</comment>
<dbReference type="PANTHER" id="PTHR19136">
    <property type="entry name" value="MOLYBDENUM COFACTOR GUANYLYLTRANSFERASE"/>
    <property type="match status" value="1"/>
</dbReference>
<dbReference type="InterPro" id="IPR029044">
    <property type="entry name" value="Nucleotide-diphossugar_trans"/>
</dbReference>
<keyword evidence="5 8" id="KW-0460">Magnesium</keyword>
<evidence type="ECO:0000259" key="9">
    <source>
        <dbReference type="Pfam" id="PF12804"/>
    </source>
</evidence>
<comment type="function">
    <text evidence="8">Transfers a GMP moiety from GTP to Mo-molybdopterin (Mo-MPT) cofactor (Moco or molybdenum cofactor) to form Mo-molybdopterin guanine dinucleotide (Mo-MGD) cofactor.</text>
</comment>
<organism evidence="10 11">
    <name type="scientific">Romboutsia sedimentorum</name>
    <dbReference type="NCBI Taxonomy" id="1368474"/>
    <lineage>
        <taxon>Bacteria</taxon>
        <taxon>Bacillati</taxon>
        <taxon>Bacillota</taxon>
        <taxon>Clostridia</taxon>
        <taxon>Peptostreptococcales</taxon>
        <taxon>Peptostreptococcaceae</taxon>
        <taxon>Romboutsia</taxon>
    </lineage>
</organism>
<dbReference type="GO" id="GO:0061603">
    <property type="term" value="F:molybdenum cofactor guanylyltransferase activity"/>
    <property type="evidence" value="ECO:0007669"/>
    <property type="project" value="UniProtKB-EC"/>
</dbReference>
<name>A0ABT7EAK0_9FIRM</name>
<dbReference type="RefSeq" id="WP_284132886.1">
    <property type="nucleotide sequence ID" value="NZ_JASKYM010000004.1"/>
</dbReference>
<keyword evidence="2 8" id="KW-0808">Transferase</keyword>
<keyword evidence="1 8" id="KW-0963">Cytoplasm</keyword>
<protein>
    <recommendedName>
        <fullName evidence="8">Probable molybdenum cofactor guanylyltransferase</fullName>
        <shortName evidence="8">MoCo guanylyltransferase</shortName>
        <ecNumber evidence="8">2.7.7.77</ecNumber>
    </recommendedName>
    <alternativeName>
        <fullName evidence="8">GTP:molybdopterin guanylyltransferase</fullName>
    </alternativeName>
    <alternativeName>
        <fullName evidence="8">Mo-MPT guanylyltransferase</fullName>
    </alternativeName>
    <alternativeName>
        <fullName evidence="8">Molybdopterin guanylyltransferase</fullName>
    </alternativeName>
    <alternativeName>
        <fullName evidence="8">Molybdopterin-guanine dinucleotide synthase</fullName>
        <shortName evidence="8">MGD synthase</shortName>
    </alternativeName>
</protein>
<reference evidence="10 11" key="1">
    <citation type="submission" date="2023-05" db="EMBL/GenBank/DDBJ databases">
        <title>Rombocin, a short stable natural nisin variant, displays selective antimicrobial activity against Listeria monocytogenes and employs dual mode of action to kill target bacterial strains.</title>
        <authorList>
            <person name="Wambui J."/>
            <person name="Stephan R."/>
            <person name="Kuipers O.P."/>
        </authorList>
    </citation>
    <scope>NUCLEOTIDE SEQUENCE [LARGE SCALE GENOMIC DNA]</scope>
    <source>
        <strain evidence="10 11">RC002</strain>
    </source>
</reference>
<dbReference type="PANTHER" id="PTHR19136:SF81">
    <property type="entry name" value="MOLYBDENUM COFACTOR GUANYLYLTRANSFERASE"/>
    <property type="match status" value="1"/>
</dbReference>
<evidence type="ECO:0000256" key="3">
    <source>
        <dbReference type="ARBA" id="ARBA00022723"/>
    </source>
</evidence>
<dbReference type="InterPro" id="IPR025877">
    <property type="entry name" value="MobA-like_NTP_Trfase"/>
</dbReference>
<keyword evidence="11" id="KW-1185">Reference proteome</keyword>
<keyword evidence="4 8" id="KW-0547">Nucleotide-binding</keyword>
<evidence type="ECO:0000256" key="7">
    <source>
        <dbReference type="ARBA" id="ARBA00023150"/>
    </source>
</evidence>
<feature type="binding site" evidence="8">
    <location>
        <begin position="10"/>
        <end position="12"/>
    </location>
    <ligand>
        <name>GTP</name>
        <dbReference type="ChEBI" id="CHEBI:37565"/>
    </ligand>
</feature>
<proteinExistence type="inferred from homology"/>
<comment type="caution">
    <text evidence="8">Lacks conserved residue(s) required for the propagation of feature annotation.</text>
</comment>
<feature type="binding site" evidence="8">
    <location>
        <position position="67"/>
    </location>
    <ligand>
        <name>GTP</name>
        <dbReference type="ChEBI" id="CHEBI:37565"/>
    </ligand>
</feature>